<dbReference type="InterPro" id="IPR002645">
    <property type="entry name" value="STAS_dom"/>
</dbReference>
<name>A0A512DKR7_9PROT</name>
<dbReference type="PROSITE" id="PS50801">
    <property type="entry name" value="STAS"/>
    <property type="match status" value="1"/>
</dbReference>
<dbReference type="AlphaFoldDB" id="A0A512DKR7"/>
<organism evidence="4 5">
    <name type="scientific">Skermanella aerolata</name>
    <dbReference type="NCBI Taxonomy" id="393310"/>
    <lineage>
        <taxon>Bacteria</taxon>
        <taxon>Pseudomonadati</taxon>
        <taxon>Pseudomonadota</taxon>
        <taxon>Alphaproteobacteria</taxon>
        <taxon>Rhodospirillales</taxon>
        <taxon>Azospirillaceae</taxon>
        <taxon>Skermanella</taxon>
    </lineage>
</organism>
<feature type="domain" description="STAS" evidence="3">
    <location>
        <begin position="1"/>
        <end position="101"/>
    </location>
</feature>
<dbReference type="Pfam" id="PF13466">
    <property type="entry name" value="STAS_2"/>
    <property type="match status" value="1"/>
</dbReference>
<dbReference type="InterPro" id="IPR058548">
    <property type="entry name" value="MlaB-like_STAS"/>
</dbReference>
<proteinExistence type="inferred from homology"/>
<dbReference type="SUPFAM" id="SSF52091">
    <property type="entry name" value="SpoIIaa-like"/>
    <property type="match status" value="1"/>
</dbReference>
<keyword evidence="5" id="KW-1185">Reference proteome</keyword>
<dbReference type="GO" id="GO:0043856">
    <property type="term" value="F:anti-sigma factor antagonist activity"/>
    <property type="evidence" value="ECO:0007669"/>
    <property type="project" value="InterPro"/>
</dbReference>
<dbReference type="PANTHER" id="PTHR33495">
    <property type="entry name" value="ANTI-SIGMA FACTOR ANTAGONIST TM_1081-RELATED-RELATED"/>
    <property type="match status" value="1"/>
</dbReference>
<dbReference type="OrthoDB" id="8236316at2"/>
<dbReference type="CDD" id="cd07043">
    <property type="entry name" value="STAS_anti-anti-sigma_factors"/>
    <property type="match status" value="1"/>
</dbReference>
<comment type="caution">
    <text evidence="4">The sequence shown here is derived from an EMBL/GenBank/DDBJ whole genome shotgun (WGS) entry which is preliminary data.</text>
</comment>
<dbReference type="InterPro" id="IPR003658">
    <property type="entry name" value="Anti-sigma_ant"/>
</dbReference>
<dbReference type="InterPro" id="IPR036513">
    <property type="entry name" value="STAS_dom_sf"/>
</dbReference>
<accession>A0A512DKR7</accession>
<evidence type="ECO:0000256" key="1">
    <source>
        <dbReference type="ARBA" id="ARBA00009013"/>
    </source>
</evidence>
<evidence type="ECO:0000313" key="5">
    <source>
        <dbReference type="Proteomes" id="UP000321523"/>
    </source>
</evidence>
<sequence length="101" mass="11141">MDYRIEQNGAELKISLSGRLTFNDHGKVRAMIQEMVQSSANRQILVISGLEFVDSSGLGMILVAREEVSQLNKNLTLRGAQGQVKRVLTVAQLGKVIDIED</sequence>
<evidence type="ECO:0000256" key="2">
    <source>
        <dbReference type="RuleBase" id="RU003749"/>
    </source>
</evidence>
<reference evidence="4 5" key="1">
    <citation type="submission" date="2019-07" db="EMBL/GenBank/DDBJ databases">
        <title>Whole genome shotgun sequence of Skermanella aerolata NBRC 106429.</title>
        <authorList>
            <person name="Hosoyama A."/>
            <person name="Uohara A."/>
            <person name="Ohji S."/>
            <person name="Ichikawa N."/>
        </authorList>
    </citation>
    <scope>NUCLEOTIDE SEQUENCE [LARGE SCALE GENOMIC DNA]</scope>
    <source>
        <strain evidence="4 5">NBRC 106429</strain>
    </source>
</reference>
<dbReference type="Gene3D" id="3.30.750.24">
    <property type="entry name" value="STAS domain"/>
    <property type="match status" value="1"/>
</dbReference>
<dbReference type="EMBL" id="BJYZ01000003">
    <property type="protein sequence ID" value="GEO37035.1"/>
    <property type="molecule type" value="Genomic_DNA"/>
</dbReference>
<protein>
    <recommendedName>
        <fullName evidence="2">Anti-sigma factor antagonist</fullName>
    </recommendedName>
</protein>
<dbReference type="RefSeq" id="WP_044425971.1">
    <property type="nucleotide sequence ID" value="NZ_BJYZ01000003.1"/>
</dbReference>
<dbReference type="Proteomes" id="UP000321523">
    <property type="component" value="Unassembled WGS sequence"/>
</dbReference>
<evidence type="ECO:0000313" key="4">
    <source>
        <dbReference type="EMBL" id="GEO37035.1"/>
    </source>
</evidence>
<evidence type="ECO:0000259" key="3">
    <source>
        <dbReference type="PROSITE" id="PS50801"/>
    </source>
</evidence>
<gene>
    <name evidence="4" type="ORF">SAE02_11830</name>
</gene>
<comment type="similarity">
    <text evidence="1 2">Belongs to the anti-sigma-factor antagonist family.</text>
</comment>
<dbReference type="NCBIfam" id="TIGR00377">
    <property type="entry name" value="ant_ant_sig"/>
    <property type="match status" value="1"/>
</dbReference>